<proteinExistence type="predicted"/>
<comment type="caution">
    <text evidence="1">The sequence shown here is derived from an EMBL/GenBank/DDBJ whole genome shotgun (WGS) entry which is preliminary data.</text>
</comment>
<keyword evidence="2" id="KW-1185">Reference proteome</keyword>
<name>A0AAE3H2D4_9BACT</name>
<protein>
    <submittedName>
        <fullName evidence="1">Uncharacterized protein</fullName>
    </submittedName>
</protein>
<reference evidence="1 2" key="1">
    <citation type="submission" date="2018-11" db="EMBL/GenBank/DDBJ databases">
        <title>Novel bacteria species description.</title>
        <authorList>
            <person name="Han J.-H."/>
        </authorList>
    </citation>
    <scope>NUCLEOTIDE SEQUENCE [LARGE SCALE GENOMIC DNA]</scope>
    <source>
        <strain evidence="1 2">KCTC23259</strain>
    </source>
</reference>
<sequence>MTKILSILIILQLLSCSGKTKNSELENSRIHKHTVSNLKKSSRQSEGISLSEQDFNKFLDSIKLFKIHPIDTLELDYNIVQLENHQIGRNRIQIFKRDSLNIDWIKINSYKDFIPINIRTQK</sequence>
<dbReference type="RefSeq" id="WP_255036533.1">
    <property type="nucleotide sequence ID" value="NZ_RJUF01000014.1"/>
</dbReference>
<dbReference type="AlphaFoldDB" id="A0AAE3H2D4"/>
<dbReference type="Proteomes" id="UP001204144">
    <property type="component" value="Unassembled WGS sequence"/>
</dbReference>
<accession>A0AAE3H2D4</accession>
<gene>
    <name evidence="1" type="ORF">EGI31_07310</name>
</gene>
<dbReference type="EMBL" id="RJUF01000014">
    <property type="protein sequence ID" value="MCP9762761.1"/>
    <property type="molecule type" value="Genomic_DNA"/>
</dbReference>
<organism evidence="1 2">
    <name type="scientific">Lacihabitans soyangensis</name>
    <dbReference type="NCBI Taxonomy" id="869394"/>
    <lineage>
        <taxon>Bacteria</taxon>
        <taxon>Pseudomonadati</taxon>
        <taxon>Bacteroidota</taxon>
        <taxon>Cytophagia</taxon>
        <taxon>Cytophagales</taxon>
        <taxon>Leadbetterellaceae</taxon>
        <taxon>Lacihabitans</taxon>
    </lineage>
</organism>
<evidence type="ECO:0000313" key="1">
    <source>
        <dbReference type="EMBL" id="MCP9762761.1"/>
    </source>
</evidence>
<evidence type="ECO:0000313" key="2">
    <source>
        <dbReference type="Proteomes" id="UP001204144"/>
    </source>
</evidence>